<dbReference type="AlphaFoldDB" id="A0A090K3R5"/>
<dbReference type="PANTHER" id="PTHR44846:SF7">
    <property type="entry name" value="TRANSCRIPTIONAL REGULATOR OF 2-AMINOETHYLPHOSPHONATE DEGRADATION OPERONS-RELATED"/>
    <property type="match status" value="1"/>
</dbReference>
<evidence type="ECO:0000313" key="5">
    <source>
        <dbReference type="EMBL" id="SGY81519.1"/>
    </source>
</evidence>
<protein>
    <submittedName>
        <fullName evidence="6">Transcriptional regulator</fullName>
    </submittedName>
</protein>
<dbReference type="Proteomes" id="UP000183794">
    <property type="component" value="Unassembled WGS sequence"/>
</dbReference>
<dbReference type="EMBL" id="FPLD01000004">
    <property type="protein sequence ID" value="SGY81625.1"/>
    <property type="molecule type" value="Genomic_DNA"/>
</dbReference>
<sequence length="234" mass="27094">MQYLKIKEEILQQIESGLLTSGQKLMSERKLAEAFHTTRVTLREALSLLESEGRVYREDRRGWFISPEPLRYDPTNTTNFHNLALSQKRIPKTELLSATMVPADKQIAQLLQIAPQTEVIRIHRVRYLDERPVVLVTNYVLPERLPNLLSHDLSASLTDIYQQHYNTLYQCTHYRIRSSSLIADTAAPLRATSGCAAMYIERVNYDQHGQLLDCDLEYWRHDAVTIEAQAIRQK</sequence>
<dbReference type="Pfam" id="PF07702">
    <property type="entry name" value="UTRA"/>
    <property type="match status" value="1"/>
</dbReference>
<keyword evidence="2" id="KW-0238">DNA-binding</keyword>
<dbReference type="InterPro" id="IPR036390">
    <property type="entry name" value="WH_DNA-bd_sf"/>
</dbReference>
<dbReference type="PROSITE" id="PS50949">
    <property type="entry name" value="HTH_GNTR"/>
    <property type="match status" value="1"/>
</dbReference>
<dbReference type="HOGENOM" id="CLU_063236_2_2_6"/>
<dbReference type="EMBL" id="FPLJ01000004">
    <property type="protein sequence ID" value="SGY81519.1"/>
    <property type="molecule type" value="Genomic_DNA"/>
</dbReference>
<keyword evidence="3" id="KW-0804">Transcription</keyword>
<reference evidence="6 8" key="1">
    <citation type="submission" date="2016-11" db="EMBL/GenBank/DDBJ databases">
        <authorList>
            <person name="Jaros S."/>
            <person name="Januszkiewicz K."/>
            <person name="Wedrychowicz H."/>
        </authorList>
    </citation>
    <scope>NUCLEOTIDE SEQUENCE [LARGE SCALE GENOMIC DNA]</scope>
    <source>
        <strain evidence="6">NVI 5450</strain>
    </source>
</reference>
<dbReference type="GeneID" id="61293794"/>
<dbReference type="Pfam" id="PF00392">
    <property type="entry name" value="GntR"/>
    <property type="match status" value="1"/>
</dbReference>
<dbReference type="InterPro" id="IPR011663">
    <property type="entry name" value="UTRA"/>
</dbReference>
<dbReference type="STRING" id="80854.MVIS_0350"/>
<dbReference type="SMART" id="SM00345">
    <property type="entry name" value="HTH_GNTR"/>
    <property type="match status" value="1"/>
</dbReference>
<evidence type="ECO:0000313" key="8">
    <source>
        <dbReference type="Proteomes" id="UP000183794"/>
    </source>
</evidence>
<dbReference type="NCBIfam" id="TIGR03337">
    <property type="entry name" value="phnR"/>
    <property type="match status" value="1"/>
</dbReference>
<evidence type="ECO:0000256" key="3">
    <source>
        <dbReference type="ARBA" id="ARBA00023163"/>
    </source>
</evidence>
<keyword evidence="7" id="KW-1185">Reference proteome</keyword>
<evidence type="ECO:0000313" key="7">
    <source>
        <dbReference type="Proteomes" id="UP000182660"/>
    </source>
</evidence>
<dbReference type="Gene3D" id="1.10.10.10">
    <property type="entry name" value="Winged helix-like DNA-binding domain superfamily/Winged helix DNA-binding domain"/>
    <property type="match status" value="1"/>
</dbReference>
<gene>
    <name evidence="5" type="ORF">MT2528_0061</name>
    <name evidence="6" type="ORF">NVI5450_0047</name>
</gene>
<dbReference type="SMART" id="SM00866">
    <property type="entry name" value="UTRA"/>
    <property type="match status" value="1"/>
</dbReference>
<dbReference type="PANTHER" id="PTHR44846">
    <property type="entry name" value="MANNOSYL-D-GLYCERATE TRANSPORT/METABOLISM SYSTEM REPRESSOR MNGR-RELATED"/>
    <property type="match status" value="1"/>
</dbReference>
<dbReference type="PATRIC" id="fig|80854.5.peg.371"/>
<dbReference type="GO" id="GO:0003677">
    <property type="term" value="F:DNA binding"/>
    <property type="evidence" value="ECO:0007669"/>
    <property type="project" value="UniProtKB-KW"/>
</dbReference>
<evidence type="ECO:0000256" key="2">
    <source>
        <dbReference type="ARBA" id="ARBA00023125"/>
    </source>
</evidence>
<dbReference type="InterPro" id="IPR017722">
    <property type="entry name" value="Tscrpt_reg_PhnR"/>
</dbReference>
<dbReference type="KEGG" id="mvs:MVIS_0350"/>
<evidence type="ECO:0000256" key="1">
    <source>
        <dbReference type="ARBA" id="ARBA00023015"/>
    </source>
</evidence>
<reference evidence="5 7" key="2">
    <citation type="submission" date="2016-11" db="EMBL/GenBank/DDBJ databases">
        <authorList>
            <person name="Klemetsen T."/>
        </authorList>
    </citation>
    <scope>NUCLEOTIDE SEQUENCE [LARGE SCALE GENOMIC DNA]</scope>
    <source>
        <strain evidence="5">MT 2528</strain>
    </source>
</reference>
<dbReference type="Gene3D" id="3.40.1410.10">
    <property type="entry name" value="Chorismate lyase-like"/>
    <property type="match status" value="1"/>
</dbReference>
<dbReference type="GO" id="GO:0003700">
    <property type="term" value="F:DNA-binding transcription factor activity"/>
    <property type="evidence" value="ECO:0007669"/>
    <property type="project" value="InterPro"/>
</dbReference>
<dbReference type="SUPFAM" id="SSF64288">
    <property type="entry name" value="Chorismate lyase-like"/>
    <property type="match status" value="1"/>
</dbReference>
<proteinExistence type="predicted"/>
<dbReference type="RefSeq" id="WP_045112364.1">
    <property type="nucleotide sequence ID" value="NZ_CAWQZC010000090.1"/>
</dbReference>
<dbReference type="InterPro" id="IPR028978">
    <property type="entry name" value="Chorismate_lyase_/UTRA_dom_sf"/>
</dbReference>
<dbReference type="CDD" id="cd07377">
    <property type="entry name" value="WHTH_GntR"/>
    <property type="match status" value="1"/>
</dbReference>
<dbReference type="OrthoDB" id="9784545at2"/>
<dbReference type="InterPro" id="IPR000524">
    <property type="entry name" value="Tscrpt_reg_HTH_GntR"/>
</dbReference>
<dbReference type="SUPFAM" id="SSF46785">
    <property type="entry name" value="Winged helix' DNA-binding domain"/>
    <property type="match status" value="1"/>
</dbReference>
<dbReference type="Proteomes" id="UP000182660">
    <property type="component" value="Unassembled WGS sequence"/>
</dbReference>
<dbReference type="InterPro" id="IPR036388">
    <property type="entry name" value="WH-like_DNA-bd_sf"/>
</dbReference>
<name>A0A090K3R5_9GAMM</name>
<dbReference type="GO" id="GO:0045892">
    <property type="term" value="P:negative regulation of DNA-templated transcription"/>
    <property type="evidence" value="ECO:0007669"/>
    <property type="project" value="TreeGrafter"/>
</dbReference>
<dbReference type="InterPro" id="IPR050679">
    <property type="entry name" value="Bact_HTH_transcr_reg"/>
</dbReference>
<accession>A0A090K3R5</accession>
<feature type="domain" description="HTH gntR-type" evidence="4">
    <location>
        <begin position="1"/>
        <end position="68"/>
    </location>
</feature>
<keyword evidence="1" id="KW-0805">Transcription regulation</keyword>
<evidence type="ECO:0000313" key="6">
    <source>
        <dbReference type="EMBL" id="SGY81625.1"/>
    </source>
</evidence>
<dbReference type="PRINTS" id="PR00035">
    <property type="entry name" value="HTHGNTR"/>
</dbReference>
<organism evidence="6 8">
    <name type="scientific">Moritella viscosa</name>
    <dbReference type="NCBI Taxonomy" id="80854"/>
    <lineage>
        <taxon>Bacteria</taxon>
        <taxon>Pseudomonadati</taxon>
        <taxon>Pseudomonadota</taxon>
        <taxon>Gammaproteobacteria</taxon>
        <taxon>Alteromonadales</taxon>
        <taxon>Moritellaceae</taxon>
        <taxon>Moritella</taxon>
    </lineage>
</organism>
<evidence type="ECO:0000259" key="4">
    <source>
        <dbReference type="PROSITE" id="PS50949"/>
    </source>
</evidence>